<dbReference type="OrthoDB" id="6020543at2759"/>
<organism evidence="2 3">
    <name type="scientific">Dictyostelium purpureum</name>
    <name type="common">Slime mold</name>
    <dbReference type="NCBI Taxonomy" id="5786"/>
    <lineage>
        <taxon>Eukaryota</taxon>
        <taxon>Amoebozoa</taxon>
        <taxon>Evosea</taxon>
        <taxon>Eumycetozoa</taxon>
        <taxon>Dictyostelia</taxon>
        <taxon>Dictyosteliales</taxon>
        <taxon>Dictyosteliaceae</taxon>
        <taxon>Dictyostelium</taxon>
    </lineage>
</organism>
<evidence type="ECO:0000313" key="2">
    <source>
        <dbReference type="EMBL" id="EGC39477.1"/>
    </source>
</evidence>
<name>F0Z9C6_DICPU</name>
<dbReference type="PROSITE" id="PS50940">
    <property type="entry name" value="CHIT_BIND_II"/>
    <property type="match status" value="1"/>
</dbReference>
<keyword evidence="3" id="KW-1185">Reference proteome</keyword>
<reference evidence="3" key="1">
    <citation type="journal article" date="2011" name="Genome Biol.">
        <title>Comparative genomics of the social amoebae Dictyostelium discoideum and Dictyostelium purpureum.</title>
        <authorList>
            <consortium name="US DOE Joint Genome Institute (JGI-PGF)"/>
            <person name="Sucgang R."/>
            <person name="Kuo A."/>
            <person name="Tian X."/>
            <person name="Salerno W."/>
            <person name="Parikh A."/>
            <person name="Feasley C.L."/>
            <person name="Dalin E."/>
            <person name="Tu H."/>
            <person name="Huang E."/>
            <person name="Barry K."/>
            <person name="Lindquist E."/>
            <person name="Shapiro H."/>
            <person name="Bruce D."/>
            <person name="Schmutz J."/>
            <person name="Salamov A."/>
            <person name="Fey P."/>
            <person name="Gaudet P."/>
            <person name="Anjard C."/>
            <person name="Babu M.M."/>
            <person name="Basu S."/>
            <person name="Bushmanova Y."/>
            <person name="van der Wel H."/>
            <person name="Katoh-Kurasawa M."/>
            <person name="Dinh C."/>
            <person name="Coutinho P.M."/>
            <person name="Saito T."/>
            <person name="Elias M."/>
            <person name="Schaap P."/>
            <person name="Kay R.R."/>
            <person name="Henrissat B."/>
            <person name="Eichinger L."/>
            <person name="Rivero F."/>
            <person name="Putnam N.H."/>
            <person name="West C.M."/>
            <person name="Loomis W.F."/>
            <person name="Chisholm R.L."/>
            <person name="Shaulsky G."/>
            <person name="Strassmann J.E."/>
            <person name="Queller D.C."/>
            <person name="Kuspa A."/>
            <person name="Grigoriev I.V."/>
        </authorList>
    </citation>
    <scope>NUCLEOTIDE SEQUENCE [LARGE SCALE GENOMIC DNA]</scope>
    <source>
        <strain evidence="3">QSDP1</strain>
    </source>
</reference>
<evidence type="ECO:0000259" key="1">
    <source>
        <dbReference type="PROSITE" id="PS50940"/>
    </source>
</evidence>
<dbReference type="GO" id="GO:0008061">
    <property type="term" value="F:chitin binding"/>
    <property type="evidence" value="ECO:0007669"/>
    <property type="project" value="InterPro"/>
</dbReference>
<dbReference type="Pfam" id="PF01607">
    <property type="entry name" value="CBM_14"/>
    <property type="match status" value="1"/>
</dbReference>
<dbReference type="GO" id="GO:0005576">
    <property type="term" value="C:extracellular region"/>
    <property type="evidence" value="ECO:0007669"/>
    <property type="project" value="InterPro"/>
</dbReference>
<feature type="domain" description="Chitin-binding type-2" evidence="1">
    <location>
        <begin position="23"/>
        <end position="81"/>
    </location>
</feature>
<dbReference type="InterPro" id="IPR002557">
    <property type="entry name" value="Chitin-bd_dom"/>
</dbReference>
<dbReference type="AlphaFoldDB" id="F0Z9C6"/>
<dbReference type="Gene3D" id="2.170.140.10">
    <property type="entry name" value="Chitin binding domain"/>
    <property type="match status" value="1"/>
</dbReference>
<accession>F0Z9C6</accession>
<evidence type="ECO:0000313" key="3">
    <source>
        <dbReference type="Proteomes" id="UP000001064"/>
    </source>
</evidence>
<dbReference type="InterPro" id="IPR036508">
    <property type="entry name" value="Chitin-bd_dom_sf"/>
</dbReference>
<dbReference type="EMBL" id="GL870957">
    <property type="protein sequence ID" value="EGC39477.1"/>
    <property type="molecule type" value="Genomic_DNA"/>
</dbReference>
<dbReference type="KEGG" id="dpp:DICPUDRAFT_75000"/>
<dbReference type="VEuPathDB" id="AmoebaDB:DICPUDRAFT_75000"/>
<dbReference type="SUPFAM" id="SSF57625">
    <property type="entry name" value="Invertebrate chitin-binding proteins"/>
    <property type="match status" value="1"/>
</dbReference>
<dbReference type="InParanoid" id="F0Z9C6"/>
<gene>
    <name evidence="2" type="ORF">DICPUDRAFT_75000</name>
</gene>
<proteinExistence type="predicted"/>
<sequence length="104" mass="11864">MIPFFEKETRLTTINIQMGQGESSICKKAGPYLVEHECDCKLYYNCGGKDSKELLKKCPFGLHFNKELLLCDDPKRSGCKLDGCNKKNNEIISIRIPNLENIIH</sequence>
<dbReference type="GeneID" id="10509911"/>
<dbReference type="Proteomes" id="UP000001064">
    <property type="component" value="Unassembled WGS sequence"/>
</dbReference>
<dbReference type="SMART" id="SM00494">
    <property type="entry name" value="ChtBD2"/>
    <property type="match status" value="1"/>
</dbReference>
<protein>
    <recommendedName>
        <fullName evidence="1">Chitin-binding type-2 domain-containing protein</fullName>
    </recommendedName>
</protein>
<dbReference type="RefSeq" id="XP_003284035.1">
    <property type="nucleotide sequence ID" value="XM_003283987.1"/>
</dbReference>